<comment type="function">
    <text evidence="5">Required for the activity of the bacterial periplasmic transport system of putrescine.</text>
</comment>
<gene>
    <name evidence="7" type="primary">potF</name>
    <name evidence="7" type="ORF">GCM10011385_29830</name>
</gene>
<dbReference type="Gene3D" id="3.40.190.10">
    <property type="entry name" value="Periplasmic binding protein-like II"/>
    <property type="match status" value="2"/>
</dbReference>
<keyword evidence="3 6" id="KW-0732">Signal</keyword>
<organism evidence="7 8">
    <name type="scientific">Nitratireductor aestuarii</name>
    <dbReference type="NCBI Taxonomy" id="1735103"/>
    <lineage>
        <taxon>Bacteria</taxon>
        <taxon>Pseudomonadati</taxon>
        <taxon>Pseudomonadota</taxon>
        <taxon>Alphaproteobacteria</taxon>
        <taxon>Hyphomicrobiales</taxon>
        <taxon>Phyllobacteriaceae</taxon>
        <taxon>Nitratireductor</taxon>
    </lineage>
</organism>
<evidence type="ECO:0000256" key="2">
    <source>
        <dbReference type="ARBA" id="ARBA00022448"/>
    </source>
</evidence>
<evidence type="ECO:0000256" key="6">
    <source>
        <dbReference type="SAM" id="SignalP"/>
    </source>
</evidence>
<protein>
    <recommendedName>
        <fullName evidence="5">Putrescine-binding periplasmic protein</fullName>
    </recommendedName>
</protein>
<dbReference type="PIRSF" id="PIRSF019574">
    <property type="entry name" value="Periplasmic_polyamine_BP"/>
    <property type="match status" value="1"/>
</dbReference>
<proteinExistence type="inferred from homology"/>
<keyword evidence="2 5" id="KW-0813">Transport</keyword>
<dbReference type="InterPro" id="IPR001188">
    <property type="entry name" value="Sperm_putr-bd"/>
</dbReference>
<dbReference type="Pfam" id="PF13416">
    <property type="entry name" value="SBP_bac_8"/>
    <property type="match status" value="1"/>
</dbReference>
<feature type="chain" id="PRO_5037090246" description="Putrescine-binding periplasmic protein" evidence="6">
    <location>
        <begin position="25"/>
        <end position="365"/>
    </location>
</feature>
<name>A0A916RZF3_9HYPH</name>
<dbReference type="CDD" id="cd13659">
    <property type="entry name" value="PBP2_PotF"/>
    <property type="match status" value="1"/>
</dbReference>
<accession>A0A916RZF3</accession>
<comment type="subcellular location">
    <subcellularLocation>
        <location evidence="1 5">Periplasm</location>
    </subcellularLocation>
</comment>
<dbReference type="PRINTS" id="PR00909">
    <property type="entry name" value="SPERMDNBNDNG"/>
</dbReference>
<comment type="caution">
    <text evidence="7">The sequence shown here is derived from an EMBL/GenBank/DDBJ whole genome shotgun (WGS) entry which is preliminary data.</text>
</comment>
<dbReference type="EMBL" id="BMIF01000009">
    <property type="protein sequence ID" value="GGA73873.1"/>
    <property type="molecule type" value="Genomic_DNA"/>
</dbReference>
<dbReference type="AlphaFoldDB" id="A0A916RZF3"/>
<evidence type="ECO:0000256" key="5">
    <source>
        <dbReference type="PIRNR" id="PIRNR019574"/>
    </source>
</evidence>
<dbReference type="RefSeq" id="WP_188721885.1">
    <property type="nucleotide sequence ID" value="NZ_BMIF01000009.1"/>
</dbReference>
<sequence>MKSHLVLRSVLSVTTALFAFGAMAQERVVNVYNWSDYIDESILEDFTKETGIKVVYDVYDSNEVLETKLLAGGSGYDVVAPTAEFLARQVQAGVFQKLDKSKLPNISNMWDVIEDKTAMYDPENAFSINYMWGTTGIGYNKAKVKAALGIDTVDSWDVLFDPENAAKLADCGIYLLDTPTDVLRAALNYAGLNPDSRDQAELQKGADILQAIRPYVRKFHSSEYINALANGDICVALGYSGDIFQARDRASEAGQGVEIGYSIPKEGAQMWFDQMAIPADAPHVEEAHEFLNYLMRPEVIAKASNFTVYANGNFASQEFIDDDIITDTAVYPDEATLANLFVALPFDPQTQRVVTRLWTRITTGQ</sequence>
<evidence type="ECO:0000256" key="1">
    <source>
        <dbReference type="ARBA" id="ARBA00004418"/>
    </source>
</evidence>
<dbReference type="SUPFAM" id="SSF53850">
    <property type="entry name" value="Periplasmic binding protein-like II"/>
    <property type="match status" value="1"/>
</dbReference>
<keyword evidence="8" id="KW-1185">Reference proteome</keyword>
<dbReference type="GO" id="GO:0015846">
    <property type="term" value="P:polyamine transport"/>
    <property type="evidence" value="ECO:0007669"/>
    <property type="project" value="InterPro"/>
</dbReference>
<evidence type="ECO:0000313" key="7">
    <source>
        <dbReference type="EMBL" id="GGA73873.1"/>
    </source>
</evidence>
<dbReference type="InterPro" id="IPR006059">
    <property type="entry name" value="SBP"/>
</dbReference>
<dbReference type="GO" id="GO:0019808">
    <property type="term" value="F:polyamine binding"/>
    <property type="evidence" value="ECO:0007669"/>
    <property type="project" value="InterPro"/>
</dbReference>
<dbReference type="Proteomes" id="UP000636264">
    <property type="component" value="Unassembled WGS sequence"/>
</dbReference>
<evidence type="ECO:0000313" key="8">
    <source>
        <dbReference type="Proteomes" id="UP000636264"/>
    </source>
</evidence>
<evidence type="ECO:0000256" key="3">
    <source>
        <dbReference type="ARBA" id="ARBA00022729"/>
    </source>
</evidence>
<evidence type="ECO:0000256" key="4">
    <source>
        <dbReference type="ARBA" id="ARBA00022764"/>
    </source>
</evidence>
<comment type="similarity">
    <text evidence="5">Belongs to the bacterial solute-binding protein PotD/PotF family.</text>
</comment>
<keyword evidence="4 5" id="KW-0574">Periplasm</keyword>
<dbReference type="PANTHER" id="PTHR30222:SF12">
    <property type="entry name" value="NORSPERMIDINE SENSOR"/>
    <property type="match status" value="1"/>
</dbReference>
<feature type="signal peptide" evidence="6">
    <location>
        <begin position="1"/>
        <end position="24"/>
    </location>
</feature>
<reference evidence="7" key="2">
    <citation type="submission" date="2020-09" db="EMBL/GenBank/DDBJ databases">
        <authorList>
            <person name="Sun Q."/>
            <person name="Zhou Y."/>
        </authorList>
    </citation>
    <scope>NUCLEOTIDE SEQUENCE</scope>
    <source>
        <strain evidence="7">CGMCC 1.15320</strain>
    </source>
</reference>
<reference evidence="7" key="1">
    <citation type="journal article" date="2014" name="Int. J. Syst. Evol. Microbiol.">
        <title>Complete genome sequence of Corynebacterium casei LMG S-19264T (=DSM 44701T), isolated from a smear-ripened cheese.</title>
        <authorList>
            <consortium name="US DOE Joint Genome Institute (JGI-PGF)"/>
            <person name="Walter F."/>
            <person name="Albersmeier A."/>
            <person name="Kalinowski J."/>
            <person name="Ruckert C."/>
        </authorList>
    </citation>
    <scope>NUCLEOTIDE SEQUENCE</scope>
    <source>
        <strain evidence="7">CGMCC 1.15320</strain>
    </source>
</reference>
<dbReference type="GO" id="GO:0042597">
    <property type="term" value="C:periplasmic space"/>
    <property type="evidence" value="ECO:0007669"/>
    <property type="project" value="UniProtKB-SubCell"/>
</dbReference>
<dbReference type="PANTHER" id="PTHR30222">
    <property type="entry name" value="SPERMIDINE/PUTRESCINE-BINDING PERIPLASMIC PROTEIN"/>
    <property type="match status" value="1"/>
</dbReference>